<evidence type="ECO:0000313" key="1">
    <source>
        <dbReference type="EMBL" id="TCO32194.1"/>
    </source>
</evidence>
<evidence type="ECO:0008006" key="3">
    <source>
        <dbReference type="Google" id="ProtNLM"/>
    </source>
</evidence>
<accession>A0ABY2BW20</accession>
<dbReference type="SUPFAM" id="SSF53474">
    <property type="entry name" value="alpha/beta-Hydrolases"/>
    <property type="match status" value="1"/>
</dbReference>
<organism evidence="1 2">
    <name type="scientific">Kribbella orskensis</name>
    <dbReference type="NCBI Taxonomy" id="2512216"/>
    <lineage>
        <taxon>Bacteria</taxon>
        <taxon>Bacillati</taxon>
        <taxon>Actinomycetota</taxon>
        <taxon>Actinomycetes</taxon>
        <taxon>Propionibacteriales</taxon>
        <taxon>Kribbellaceae</taxon>
        <taxon>Kribbella</taxon>
    </lineage>
</organism>
<protein>
    <recommendedName>
        <fullName evidence="3">Alpha/beta hydrolase</fullName>
    </recommendedName>
</protein>
<keyword evidence="2" id="KW-1185">Reference proteome</keyword>
<proteinExistence type="predicted"/>
<sequence length="185" mass="19844">MSSRSAIILPGGQFGPFAPLLMFAADAAERRGAQLLPVWWDEPDRPLTLTPDERGPWVLDQVKWAVPEPPENALLIGKSLGTHGATMAAELGLPAVWLTPVLTSEFVVDALRRATTPFLLVGGTADSLWDSGLARELTQYVMEVEGADHGMYVPGRLAASTAVLGDVATAVEDFLDEVVWPPSAR</sequence>
<dbReference type="Gene3D" id="3.40.50.1820">
    <property type="entry name" value="alpha/beta hydrolase"/>
    <property type="match status" value="1"/>
</dbReference>
<dbReference type="RefSeq" id="WP_241997754.1">
    <property type="nucleotide sequence ID" value="NZ_SLWM01000001.1"/>
</dbReference>
<dbReference type="Proteomes" id="UP000295818">
    <property type="component" value="Unassembled WGS sequence"/>
</dbReference>
<name>A0ABY2BW20_9ACTN</name>
<dbReference type="EMBL" id="SLWM01000001">
    <property type="protein sequence ID" value="TCO32194.1"/>
    <property type="molecule type" value="Genomic_DNA"/>
</dbReference>
<gene>
    <name evidence="1" type="ORF">EV644_101837</name>
</gene>
<comment type="caution">
    <text evidence="1">The sequence shown here is derived from an EMBL/GenBank/DDBJ whole genome shotgun (WGS) entry which is preliminary data.</text>
</comment>
<dbReference type="InterPro" id="IPR029058">
    <property type="entry name" value="AB_hydrolase_fold"/>
</dbReference>
<reference evidence="1 2" key="1">
    <citation type="journal article" date="2015" name="Stand. Genomic Sci.">
        <title>Genomic Encyclopedia of Bacterial and Archaeal Type Strains, Phase III: the genomes of soil and plant-associated and newly described type strains.</title>
        <authorList>
            <person name="Whitman W.B."/>
            <person name="Woyke T."/>
            <person name="Klenk H.P."/>
            <person name="Zhou Y."/>
            <person name="Lilburn T.G."/>
            <person name="Beck B.J."/>
            <person name="De Vos P."/>
            <person name="Vandamme P."/>
            <person name="Eisen J.A."/>
            <person name="Garrity G."/>
            <person name="Hugenholtz P."/>
            <person name="Kyrpides N.C."/>
        </authorList>
    </citation>
    <scope>NUCLEOTIDE SEQUENCE [LARGE SCALE GENOMIC DNA]</scope>
    <source>
        <strain evidence="1 2">VKM Ac-2538</strain>
    </source>
</reference>
<evidence type="ECO:0000313" key="2">
    <source>
        <dbReference type="Proteomes" id="UP000295818"/>
    </source>
</evidence>